<evidence type="ECO:0000313" key="1">
    <source>
        <dbReference type="EMBL" id="KAJ8978534.1"/>
    </source>
</evidence>
<keyword evidence="2" id="KW-1185">Reference proteome</keyword>
<proteinExistence type="predicted"/>
<protein>
    <submittedName>
        <fullName evidence="1">Uncharacterized protein</fullName>
    </submittedName>
</protein>
<dbReference type="Proteomes" id="UP001162164">
    <property type="component" value="Unassembled WGS sequence"/>
</dbReference>
<evidence type="ECO:0000313" key="2">
    <source>
        <dbReference type="Proteomes" id="UP001162164"/>
    </source>
</evidence>
<organism evidence="1 2">
    <name type="scientific">Molorchus minor</name>
    <dbReference type="NCBI Taxonomy" id="1323400"/>
    <lineage>
        <taxon>Eukaryota</taxon>
        <taxon>Metazoa</taxon>
        <taxon>Ecdysozoa</taxon>
        <taxon>Arthropoda</taxon>
        <taxon>Hexapoda</taxon>
        <taxon>Insecta</taxon>
        <taxon>Pterygota</taxon>
        <taxon>Neoptera</taxon>
        <taxon>Endopterygota</taxon>
        <taxon>Coleoptera</taxon>
        <taxon>Polyphaga</taxon>
        <taxon>Cucujiformia</taxon>
        <taxon>Chrysomeloidea</taxon>
        <taxon>Cerambycidae</taxon>
        <taxon>Lamiinae</taxon>
        <taxon>Monochamini</taxon>
        <taxon>Molorchus</taxon>
    </lineage>
</organism>
<dbReference type="EMBL" id="JAPWTJ010000426">
    <property type="protein sequence ID" value="KAJ8978534.1"/>
    <property type="molecule type" value="Genomic_DNA"/>
</dbReference>
<sequence>MTGCSYSPFFASSVHTADHNTFKNCSRVSFCSMYENLLPKFEKRRSFNAGSAYVIPQLHQSLNRNYQIKSNQRGECYKKA</sequence>
<reference evidence="1" key="1">
    <citation type="journal article" date="2023" name="Insect Mol. Biol.">
        <title>Genome sequencing provides insights into the evolution of gene families encoding plant cell wall-degrading enzymes in longhorned beetles.</title>
        <authorList>
            <person name="Shin N.R."/>
            <person name="Okamura Y."/>
            <person name="Kirsch R."/>
            <person name="Pauchet Y."/>
        </authorList>
    </citation>
    <scope>NUCLEOTIDE SEQUENCE</scope>
    <source>
        <strain evidence="1">MMC_N1</strain>
    </source>
</reference>
<name>A0ABQ9JLM9_9CUCU</name>
<gene>
    <name evidence="1" type="ORF">NQ317_009477</name>
</gene>
<accession>A0ABQ9JLM9</accession>
<comment type="caution">
    <text evidence="1">The sequence shown here is derived from an EMBL/GenBank/DDBJ whole genome shotgun (WGS) entry which is preliminary data.</text>
</comment>